<gene>
    <name evidence="2" type="ORF">KIH39_13295</name>
</gene>
<dbReference type="KEGG" id="tsph:KIH39_13295"/>
<sequence>MPGMTRGRRWSGWTSIIAAIGLLWMVTVVLGFSSLWDSDTNPAVVGTASPVWPASTSLNSTPGKIRLVFALHPHCECSHASLKELELLLKLSGKKVESYILVLKPTGMPLEWVQSELYEEAREIHATVVITDLGGTESKKFGLEASGQVLLYDARGNLAFSGGITPAASQRGDCIGIQSIQAILSGELNYERLAPVYGCSLFD</sequence>
<dbReference type="Proteomes" id="UP000676194">
    <property type="component" value="Chromosome"/>
</dbReference>
<evidence type="ECO:0008006" key="4">
    <source>
        <dbReference type="Google" id="ProtNLM"/>
    </source>
</evidence>
<evidence type="ECO:0000313" key="3">
    <source>
        <dbReference type="Proteomes" id="UP000676194"/>
    </source>
</evidence>
<proteinExistence type="predicted"/>
<reference evidence="2" key="1">
    <citation type="submission" date="2021-05" db="EMBL/GenBank/DDBJ databases">
        <title>Complete genome sequence of the cellulolytic planctomycete Telmatocola sphagniphila SP2T and characterization of the first cellulase from planctomycetes.</title>
        <authorList>
            <person name="Rakitin A.L."/>
            <person name="Beletsky A.V."/>
            <person name="Naumoff D.G."/>
            <person name="Kulichevskaya I.S."/>
            <person name="Mardanov A.V."/>
            <person name="Ravin N.V."/>
            <person name="Dedysh S.N."/>
        </authorList>
    </citation>
    <scope>NUCLEOTIDE SEQUENCE</scope>
    <source>
        <strain evidence="2">SP2T</strain>
    </source>
</reference>
<dbReference type="AlphaFoldDB" id="A0A8E6B179"/>
<feature type="transmembrane region" description="Helical" evidence="1">
    <location>
        <begin position="12"/>
        <end position="36"/>
    </location>
</feature>
<accession>A0A8E6B179</accession>
<keyword evidence="1" id="KW-1133">Transmembrane helix</keyword>
<organism evidence="2 3">
    <name type="scientific">Telmatocola sphagniphila</name>
    <dbReference type="NCBI Taxonomy" id="1123043"/>
    <lineage>
        <taxon>Bacteria</taxon>
        <taxon>Pseudomonadati</taxon>
        <taxon>Planctomycetota</taxon>
        <taxon>Planctomycetia</taxon>
        <taxon>Gemmatales</taxon>
        <taxon>Gemmataceae</taxon>
    </lineage>
</organism>
<dbReference type="EMBL" id="CP074694">
    <property type="protein sequence ID" value="QVL29847.1"/>
    <property type="molecule type" value="Genomic_DNA"/>
</dbReference>
<protein>
    <recommendedName>
        <fullName evidence="4">RedB protein</fullName>
    </recommendedName>
</protein>
<keyword evidence="1" id="KW-0812">Transmembrane</keyword>
<evidence type="ECO:0000313" key="2">
    <source>
        <dbReference type="EMBL" id="QVL29847.1"/>
    </source>
</evidence>
<dbReference type="RefSeq" id="WP_213493729.1">
    <property type="nucleotide sequence ID" value="NZ_CP074694.1"/>
</dbReference>
<name>A0A8E6B179_9BACT</name>
<keyword evidence="1" id="KW-0472">Membrane</keyword>
<evidence type="ECO:0000256" key="1">
    <source>
        <dbReference type="SAM" id="Phobius"/>
    </source>
</evidence>
<dbReference type="Gene3D" id="3.40.30.10">
    <property type="entry name" value="Glutaredoxin"/>
    <property type="match status" value="1"/>
</dbReference>
<keyword evidence="3" id="KW-1185">Reference proteome</keyword>